<protein>
    <submittedName>
        <fullName evidence="2">Putative membrane protein</fullName>
    </submittedName>
</protein>
<feature type="transmembrane region" description="Helical" evidence="1">
    <location>
        <begin position="12"/>
        <end position="30"/>
    </location>
</feature>
<gene>
    <name evidence="2" type="ORF">SAMN05444266_105252</name>
</gene>
<feature type="transmembrane region" description="Helical" evidence="1">
    <location>
        <begin position="170"/>
        <end position="189"/>
    </location>
</feature>
<dbReference type="Proteomes" id="UP000184420">
    <property type="component" value="Unassembled WGS sequence"/>
</dbReference>
<dbReference type="STRING" id="1419482.SAMN05444266_105252"/>
<dbReference type="EMBL" id="FRBL01000005">
    <property type="protein sequence ID" value="SHL86070.1"/>
    <property type="molecule type" value="Genomic_DNA"/>
</dbReference>
<reference evidence="2 3" key="1">
    <citation type="submission" date="2016-11" db="EMBL/GenBank/DDBJ databases">
        <authorList>
            <person name="Jaros S."/>
            <person name="Januszkiewicz K."/>
            <person name="Wedrychowicz H."/>
        </authorList>
    </citation>
    <scope>NUCLEOTIDE SEQUENCE [LARGE SCALE GENOMIC DNA]</scope>
    <source>
        <strain evidence="2 3">DSM 27406</strain>
    </source>
</reference>
<dbReference type="AlphaFoldDB" id="A0A1M7E303"/>
<dbReference type="OrthoDB" id="9811380at2"/>
<keyword evidence="1" id="KW-1133">Transmembrane helix</keyword>
<evidence type="ECO:0000313" key="2">
    <source>
        <dbReference type="EMBL" id="SHL86070.1"/>
    </source>
</evidence>
<dbReference type="PANTHER" id="PTHR37692:SF1">
    <property type="entry name" value="DUF420 DOMAIN-CONTAINING PROTEIN"/>
    <property type="match status" value="1"/>
</dbReference>
<sequence>MELKNRNLNVPIAIVSIVIPVLVAILFYMPKPELHPGFDIRILPLFHAILNSATAVLLVASLYFIKNKQVKAHKITNIIAVVLSIIFLLSYVTYHSLAPETKFADLNHNGIVEATEKAAVGGIRYVYYFLLLTHIVLAAIIVPFVLFTLLRAFQNDIPRHRKIARITWPIWFYVAVTGVVVYIMISPYYH</sequence>
<organism evidence="2 3">
    <name type="scientific">Chitinophaga jiangningensis</name>
    <dbReference type="NCBI Taxonomy" id="1419482"/>
    <lineage>
        <taxon>Bacteria</taxon>
        <taxon>Pseudomonadati</taxon>
        <taxon>Bacteroidota</taxon>
        <taxon>Chitinophagia</taxon>
        <taxon>Chitinophagales</taxon>
        <taxon>Chitinophagaceae</taxon>
        <taxon>Chitinophaga</taxon>
    </lineage>
</organism>
<dbReference type="InterPro" id="IPR007352">
    <property type="entry name" value="DUF420"/>
</dbReference>
<keyword evidence="1" id="KW-0472">Membrane</keyword>
<dbReference type="Pfam" id="PF04238">
    <property type="entry name" value="DUF420"/>
    <property type="match status" value="1"/>
</dbReference>
<feature type="transmembrane region" description="Helical" evidence="1">
    <location>
        <begin position="42"/>
        <end position="65"/>
    </location>
</feature>
<accession>A0A1M7E303</accession>
<name>A0A1M7E303_9BACT</name>
<evidence type="ECO:0000313" key="3">
    <source>
        <dbReference type="Proteomes" id="UP000184420"/>
    </source>
</evidence>
<proteinExistence type="predicted"/>
<feature type="transmembrane region" description="Helical" evidence="1">
    <location>
        <begin position="77"/>
        <end position="97"/>
    </location>
</feature>
<keyword evidence="1" id="KW-0812">Transmembrane</keyword>
<keyword evidence="3" id="KW-1185">Reference proteome</keyword>
<feature type="transmembrane region" description="Helical" evidence="1">
    <location>
        <begin position="125"/>
        <end position="150"/>
    </location>
</feature>
<evidence type="ECO:0000256" key="1">
    <source>
        <dbReference type="SAM" id="Phobius"/>
    </source>
</evidence>
<dbReference type="PANTHER" id="PTHR37692">
    <property type="entry name" value="HYPOTHETICAL MEMBRANE SPANNING PROTEIN"/>
    <property type="match status" value="1"/>
</dbReference>